<keyword evidence="2" id="KW-1185">Reference proteome</keyword>
<name>A0AAD1VJ82_PELCU</name>
<evidence type="ECO:0000313" key="2">
    <source>
        <dbReference type="Proteomes" id="UP001295444"/>
    </source>
</evidence>
<gene>
    <name evidence="1" type="ORF">PECUL_23A021189</name>
</gene>
<dbReference type="Proteomes" id="UP001295444">
    <property type="component" value="Chromosome 01"/>
</dbReference>
<protein>
    <submittedName>
        <fullName evidence="1">Uncharacterized protein</fullName>
    </submittedName>
</protein>
<dbReference type="AlphaFoldDB" id="A0AAD1VJ82"/>
<evidence type="ECO:0000313" key="1">
    <source>
        <dbReference type="EMBL" id="CAH2218810.1"/>
    </source>
</evidence>
<organism evidence="1 2">
    <name type="scientific">Pelobates cultripes</name>
    <name type="common">Western spadefoot toad</name>
    <dbReference type="NCBI Taxonomy" id="61616"/>
    <lineage>
        <taxon>Eukaryota</taxon>
        <taxon>Metazoa</taxon>
        <taxon>Chordata</taxon>
        <taxon>Craniata</taxon>
        <taxon>Vertebrata</taxon>
        <taxon>Euteleostomi</taxon>
        <taxon>Amphibia</taxon>
        <taxon>Batrachia</taxon>
        <taxon>Anura</taxon>
        <taxon>Pelobatoidea</taxon>
        <taxon>Pelobatidae</taxon>
        <taxon>Pelobates</taxon>
    </lineage>
</organism>
<reference evidence="1" key="1">
    <citation type="submission" date="2022-03" db="EMBL/GenBank/DDBJ databases">
        <authorList>
            <person name="Alioto T."/>
            <person name="Alioto T."/>
            <person name="Gomez Garrido J."/>
        </authorList>
    </citation>
    <scope>NUCLEOTIDE SEQUENCE</scope>
</reference>
<dbReference type="EMBL" id="OW240912">
    <property type="protein sequence ID" value="CAH2218810.1"/>
    <property type="molecule type" value="Genomic_DNA"/>
</dbReference>
<sequence>MGDLQRLLKETSADIKVHIAAELKKQIKALKDDLEALTSHTSLAEYHITGLTQRRAVRILHR</sequence>
<accession>A0AAD1VJ82</accession>
<proteinExistence type="predicted"/>